<protein>
    <submittedName>
        <fullName evidence="3">Putative DNA protecting protein DprA</fullName>
    </submittedName>
</protein>
<dbReference type="PANTHER" id="PTHR43022">
    <property type="entry name" value="PROTEIN SMF"/>
    <property type="match status" value="1"/>
</dbReference>
<dbReference type="EMBL" id="AEQN01000010">
    <property type="protein sequence ID" value="EFV02347.1"/>
    <property type="molecule type" value="Genomic_DNA"/>
</dbReference>
<dbReference type="Proteomes" id="UP000004754">
    <property type="component" value="Unassembled WGS sequence"/>
</dbReference>
<evidence type="ECO:0000259" key="2">
    <source>
        <dbReference type="Pfam" id="PF02481"/>
    </source>
</evidence>
<dbReference type="InterPro" id="IPR057666">
    <property type="entry name" value="DrpA_SLOG"/>
</dbReference>
<evidence type="ECO:0000313" key="3">
    <source>
        <dbReference type="EMBL" id="EFV02347.1"/>
    </source>
</evidence>
<evidence type="ECO:0000256" key="1">
    <source>
        <dbReference type="ARBA" id="ARBA00006525"/>
    </source>
</evidence>
<gene>
    <name evidence="3" type="ORF">HMP0721_0580</name>
</gene>
<dbReference type="eggNOG" id="COG0758">
    <property type="taxonomic scope" value="Bacteria"/>
</dbReference>
<evidence type="ECO:0000313" key="4">
    <source>
        <dbReference type="Proteomes" id="UP000004754"/>
    </source>
</evidence>
<organism evidence="3 4">
    <name type="scientific">Pseudoramibacter alactolyticus ATCC 23263</name>
    <dbReference type="NCBI Taxonomy" id="887929"/>
    <lineage>
        <taxon>Bacteria</taxon>
        <taxon>Bacillati</taxon>
        <taxon>Bacillota</taxon>
        <taxon>Clostridia</taxon>
        <taxon>Eubacteriales</taxon>
        <taxon>Eubacteriaceae</taxon>
        <taxon>Pseudoramibacter</taxon>
    </lineage>
</organism>
<dbReference type="InterPro" id="IPR003488">
    <property type="entry name" value="DprA"/>
</dbReference>
<dbReference type="HOGENOM" id="CLU_029601_3_2_9"/>
<dbReference type="OrthoDB" id="9785707at2"/>
<dbReference type="STRING" id="887929.HMP0721_0580"/>
<name>E6MEZ7_9FIRM</name>
<proteinExistence type="inferred from homology"/>
<accession>E6MEZ7</accession>
<dbReference type="Pfam" id="PF02481">
    <property type="entry name" value="DNA_processg_A"/>
    <property type="match status" value="1"/>
</dbReference>
<sequence length="302" mass="33448">MNNSNTTEALLAISRLEGMSRRRFAQFVRQLKKQVLPANQHLTYLDLIDFGMRANLFSPMLPISFFMAGYQSAQQILELCSKAAIHMISPFDEIFPTCFQASDAPVLLFYQGELRCLGQRRMAVIGTRTPSASGKTFAHNMGRELAKRDICVISGLAKGCDTAAHLGCLENGGKTVAFLPASLTAVAPSSNQELANEIVKGGGCLISEYSPLEEMPRKHYYIARDRLQAMSAQALIVSEFDKNSGTVHTLRFAEKYKRPIITDHAIAASAPEIEDLLSKLKTDIRILAMAEIKIFLNNMRKN</sequence>
<dbReference type="Gene3D" id="3.40.50.450">
    <property type="match status" value="1"/>
</dbReference>
<dbReference type="SUPFAM" id="SSF102405">
    <property type="entry name" value="MCP/YpsA-like"/>
    <property type="match status" value="1"/>
</dbReference>
<comment type="caution">
    <text evidence="3">The sequence shown here is derived from an EMBL/GenBank/DDBJ whole genome shotgun (WGS) entry which is preliminary data.</text>
</comment>
<comment type="similarity">
    <text evidence="1">Belongs to the DprA/Smf family.</text>
</comment>
<reference evidence="3 4" key="1">
    <citation type="submission" date="2010-12" db="EMBL/GenBank/DDBJ databases">
        <authorList>
            <person name="Muzny D."/>
            <person name="Qin X."/>
            <person name="Deng J."/>
            <person name="Jiang H."/>
            <person name="Liu Y."/>
            <person name="Qu J."/>
            <person name="Song X.-Z."/>
            <person name="Zhang L."/>
            <person name="Thornton R."/>
            <person name="Coyle M."/>
            <person name="Francisco L."/>
            <person name="Jackson L."/>
            <person name="Javaid M."/>
            <person name="Korchina V."/>
            <person name="Kovar C."/>
            <person name="Mata R."/>
            <person name="Mathew T."/>
            <person name="Ngo R."/>
            <person name="Nguyen L."/>
            <person name="Nguyen N."/>
            <person name="Okwuonu G."/>
            <person name="Ongeri F."/>
            <person name="Pham C."/>
            <person name="Simmons D."/>
            <person name="Wilczek-Boney K."/>
            <person name="Hale W."/>
            <person name="Jakkamsetti A."/>
            <person name="Pham P."/>
            <person name="Ruth R."/>
            <person name="San Lucas F."/>
            <person name="Warren J."/>
            <person name="Zhang J."/>
            <person name="Zhao Z."/>
            <person name="Zhou C."/>
            <person name="Zhu D."/>
            <person name="Lee S."/>
            <person name="Bess C."/>
            <person name="Blankenburg K."/>
            <person name="Forbes L."/>
            <person name="Fu Q."/>
            <person name="Gubbala S."/>
            <person name="Hirani K."/>
            <person name="Jayaseelan J.C."/>
            <person name="Lara F."/>
            <person name="Munidasa M."/>
            <person name="Palculict T."/>
            <person name="Patil S."/>
            <person name="Pu L.-L."/>
            <person name="Saada N."/>
            <person name="Tang L."/>
            <person name="Weissenberger G."/>
            <person name="Zhu Y."/>
            <person name="Hemphill L."/>
            <person name="Shang Y."/>
            <person name="Youmans B."/>
            <person name="Ayvaz T."/>
            <person name="Ross M."/>
            <person name="Santibanez J."/>
            <person name="Aqrawi P."/>
            <person name="Gross S."/>
            <person name="Joshi V."/>
            <person name="Fowler G."/>
            <person name="Nazareth L."/>
            <person name="Reid J."/>
            <person name="Worley K."/>
            <person name="Petrosino J."/>
            <person name="Highlander S."/>
            <person name="Gibbs R."/>
        </authorList>
    </citation>
    <scope>NUCLEOTIDE SEQUENCE [LARGE SCALE GENOMIC DNA]</scope>
    <source>
        <strain evidence="3 4">ATCC 23263</strain>
    </source>
</reference>
<keyword evidence="4" id="KW-1185">Reference proteome</keyword>
<dbReference type="GO" id="GO:0009294">
    <property type="term" value="P:DNA-mediated transformation"/>
    <property type="evidence" value="ECO:0007669"/>
    <property type="project" value="InterPro"/>
</dbReference>
<dbReference type="PANTHER" id="PTHR43022:SF1">
    <property type="entry name" value="PROTEIN SMF"/>
    <property type="match status" value="1"/>
</dbReference>
<dbReference type="AlphaFoldDB" id="E6MEZ7"/>
<feature type="domain" description="Smf/DprA SLOG" evidence="2">
    <location>
        <begin position="87"/>
        <end position="262"/>
    </location>
</feature>